<evidence type="ECO:0000256" key="1">
    <source>
        <dbReference type="ARBA" id="ARBA00022676"/>
    </source>
</evidence>
<dbReference type="PANTHER" id="PTHR12526">
    <property type="entry name" value="GLYCOSYLTRANSFERASE"/>
    <property type="match status" value="1"/>
</dbReference>
<organism evidence="4 5">
    <name type="scientific">Kribbella albertanoniae</name>
    <dbReference type="NCBI Taxonomy" id="1266829"/>
    <lineage>
        <taxon>Bacteria</taxon>
        <taxon>Bacillati</taxon>
        <taxon>Actinomycetota</taxon>
        <taxon>Actinomycetes</taxon>
        <taxon>Propionibacteriales</taxon>
        <taxon>Kribbellaceae</taxon>
        <taxon>Kribbella</taxon>
    </lineage>
</organism>
<proteinExistence type="predicted"/>
<gene>
    <name evidence="4" type="ORF">E1261_18455</name>
</gene>
<sequence length="420" mass="45825">MSGRRRGSWPIADRSTFVTCMMAAVRSQRCYLSSVADMRVLMIAQSPIAGDSRILREATALADAGHTIHIIGRDVPEGFEIGPGITVESVSRSSGLRAGGGGLAVGHGRRGPKVLAKRFGRWLLLPEHRLRTEKQWRLAAAPRVAEAGPFDVVHAHDFNTLELAAEYAESWQAVLVYDSHELWFDRALPGRPTPLWRARGRKFEGELAAKARLVFTVSDGIAVRLRDRGLKDVRVIRNTFPKADFVPPPLERPEGLLYAGRVGAGRDLPTVVGAAKQLAPFRTVLMGSVDPNYRLDLGPVEVVAERSIDEVDDTLRSYGISLVTLTNTCENHRLALPNKLFHAVRAGVPVVAADLPELRAVVTAHQLGTLYTPGDPGSLAAAVQGLIENYPVYTAGIREAADELNWEQDSEALVKAYSEL</sequence>
<dbReference type="EMBL" id="SMKA01000077">
    <property type="protein sequence ID" value="TDC28417.1"/>
    <property type="molecule type" value="Genomic_DNA"/>
</dbReference>
<keyword evidence="5" id="KW-1185">Reference proteome</keyword>
<keyword evidence="1" id="KW-0328">Glycosyltransferase</keyword>
<evidence type="ECO:0000259" key="3">
    <source>
        <dbReference type="Pfam" id="PF13439"/>
    </source>
</evidence>
<dbReference type="Pfam" id="PF13692">
    <property type="entry name" value="Glyco_trans_1_4"/>
    <property type="match status" value="1"/>
</dbReference>
<feature type="domain" description="Glycosyltransferase subfamily 4-like N-terminal" evidence="3">
    <location>
        <begin position="54"/>
        <end position="238"/>
    </location>
</feature>
<dbReference type="Proteomes" id="UP000295075">
    <property type="component" value="Unassembled WGS sequence"/>
</dbReference>
<dbReference type="AlphaFoldDB" id="A0A4R4Q0J9"/>
<protein>
    <submittedName>
        <fullName evidence="4">Glycosyltransferase</fullName>
    </submittedName>
</protein>
<dbReference type="PANTHER" id="PTHR12526:SF600">
    <property type="entry name" value="GLYCOSYL TRANSFERASE GROUP 1"/>
    <property type="match status" value="1"/>
</dbReference>
<dbReference type="GO" id="GO:0016757">
    <property type="term" value="F:glycosyltransferase activity"/>
    <property type="evidence" value="ECO:0007669"/>
    <property type="project" value="UniProtKB-KW"/>
</dbReference>
<dbReference type="Gene3D" id="3.40.50.2000">
    <property type="entry name" value="Glycogen Phosphorylase B"/>
    <property type="match status" value="2"/>
</dbReference>
<dbReference type="InterPro" id="IPR028098">
    <property type="entry name" value="Glyco_trans_4-like_N"/>
</dbReference>
<accession>A0A4R4Q0J9</accession>
<reference evidence="4 5" key="1">
    <citation type="submission" date="2019-03" db="EMBL/GenBank/DDBJ databases">
        <title>Draft genome sequences of novel Actinobacteria.</title>
        <authorList>
            <person name="Sahin N."/>
            <person name="Ay H."/>
            <person name="Saygin H."/>
        </authorList>
    </citation>
    <scope>NUCLEOTIDE SEQUENCE [LARGE SCALE GENOMIC DNA]</scope>
    <source>
        <strain evidence="4 5">JCM 30547</strain>
    </source>
</reference>
<evidence type="ECO:0000313" key="4">
    <source>
        <dbReference type="EMBL" id="TDC28417.1"/>
    </source>
</evidence>
<dbReference type="Pfam" id="PF13439">
    <property type="entry name" value="Glyco_transf_4"/>
    <property type="match status" value="1"/>
</dbReference>
<evidence type="ECO:0000256" key="2">
    <source>
        <dbReference type="ARBA" id="ARBA00022679"/>
    </source>
</evidence>
<evidence type="ECO:0000313" key="5">
    <source>
        <dbReference type="Proteomes" id="UP000295075"/>
    </source>
</evidence>
<keyword evidence="2 4" id="KW-0808">Transferase</keyword>
<comment type="caution">
    <text evidence="4">The sequence shown here is derived from an EMBL/GenBank/DDBJ whole genome shotgun (WGS) entry which is preliminary data.</text>
</comment>
<name>A0A4R4Q0J9_9ACTN</name>
<dbReference type="SUPFAM" id="SSF53756">
    <property type="entry name" value="UDP-Glycosyltransferase/glycogen phosphorylase"/>
    <property type="match status" value="1"/>
</dbReference>